<organism evidence="1">
    <name type="scientific">Opuntia streptacantha</name>
    <name type="common">Prickly pear cactus</name>
    <name type="synonym">Opuntia cardona</name>
    <dbReference type="NCBI Taxonomy" id="393608"/>
    <lineage>
        <taxon>Eukaryota</taxon>
        <taxon>Viridiplantae</taxon>
        <taxon>Streptophyta</taxon>
        <taxon>Embryophyta</taxon>
        <taxon>Tracheophyta</taxon>
        <taxon>Spermatophyta</taxon>
        <taxon>Magnoliopsida</taxon>
        <taxon>eudicotyledons</taxon>
        <taxon>Gunneridae</taxon>
        <taxon>Pentapetalae</taxon>
        <taxon>Caryophyllales</taxon>
        <taxon>Cactineae</taxon>
        <taxon>Cactaceae</taxon>
        <taxon>Opuntioideae</taxon>
        <taxon>Opuntia</taxon>
    </lineage>
</organism>
<proteinExistence type="predicted"/>
<protein>
    <submittedName>
        <fullName evidence="1">Uncharacterized protein</fullName>
    </submittedName>
</protein>
<name>A0A7C8YXH0_OPUST</name>
<sequence>MAWLVSVKLHSFPVPSRCLPTQRGAHPKMPAQYVVSNLRPKRVVNILLSACTSKQTTALSHDRYHVALAAMGMHQTMYDVSSTGFFHALSIQSREGTLDALNS</sequence>
<evidence type="ECO:0000313" key="1">
    <source>
        <dbReference type="EMBL" id="MBA4629218.1"/>
    </source>
</evidence>
<dbReference type="AlphaFoldDB" id="A0A7C8YXH0"/>
<reference evidence="1" key="1">
    <citation type="journal article" date="2013" name="J. Plant Res.">
        <title>Effect of fungi and light on seed germination of three Opuntia species from semiarid lands of central Mexico.</title>
        <authorList>
            <person name="Delgado-Sanchez P."/>
            <person name="Jimenez-Bremont J.F."/>
            <person name="Guerrero-Gonzalez Mde L."/>
            <person name="Flores J."/>
        </authorList>
    </citation>
    <scope>NUCLEOTIDE SEQUENCE</scope>
    <source>
        <tissue evidence="1">Cladode</tissue>
    </source>
</reference>
<reference evidence="1" key="2">
    <citation type="submission" date="2020-07" db="EMBL/GenBank/DDBJ databases">
        <authorList>
            <person name="Vera ALvarez R."/>
            <person name="Arias-Moreno D.M."/>
            <person name="Jimenez-Jacinto V."/>
            <person name="Jimenez-Bremont J.F."/>
            <person name="Swaminathan K."/>
            <person name="Moose S.P."/>
            <person name="Guerrero-Gonzalez M.L."/>
            <person name="Marino-Ramirez L."/>
            <person name="Landsman D."/>
            <person name="Rodriguez-Kessler M."/>
            <person name="Delgado-Sanchez P."/>
        </authorList>
    </citation>
    <scope>NUCLEOTIDE SEQUENCE</scope>
    <source>
        <tissue evidence="1">Cladode</tissue>
    </source>
</reference>
<accession>A0A7C8YXH0</accession>
<dbReference type="EMBL" id="GISG01068936">
    <property type="protein sequence ID" value="MBA4629218.1"/>
    <property type="molecule type" value="Transcribed_RNA"/>
</dbReference>